<evidence type="ECO:0000313" key="3">
    <source>
        <dbReference type="EMBL" id="GKV04277.1"/>
    </source>
</evidence>
<keyword evidence="1" id="KW-0812">Transmembrane</keyword>
<dbReference type="AlphaFoldDB" id="A0AAV5IQW3"/>
<dbReference type="Pfam" id="PF03168">
    <property type="entry name" value="LEA_2"/>
    <property type="match status" value="1"/>
</dbReference>
<sequence>MPEENSSVPKRKRRCCLIIGGVVLLCLILFSVIVLILALTVFKVKEPRSQLLSTAIRGMAPSFYSRQLNITIDLKLRIENRNRASFRHGTGKTLLLYQGNQVGETDIYPGEIPAMGSTNLSCLLTLQVDKIASNIEAMMQDVFDGEIEMETQARIPGRVTLWFIKKHIIAKSDCRLTIAVPTFNVQKQTCKTTAKL</sequence>
<feature type="domain" description="Late embryogenesis abundant protein LEA-2 subgroup" evidence="2">
    <location>
        <begin position="75"/>
        <end position="168"/>
    </location>
</feature>
<keyword evidence="1" id="KW-1133">Transmembrane helix</keyword>
<dbReference type="PANTHER" id="PTHR31852">
    <property type="entry name" value="LATE EMBRYOGENESIS ABUNDANT (LEA) HYDROXYPROLINE-RICH GLYCOPROTEIN FAMILY"/>
    <property type="match status" value="1"/>
</dbReference>
<dbReference type="Gene3D" id="2.60.40.1820">
    <property type="match status" value="1"/>
</dbReference>
<name>A0AAV5IQW3_9ROSI</name>
<evidence type="ECO:0000259" key="2">
    <source>
        <dbReference type="Pfam" id="PF03168"/>
    </source>
</evidence>
<keyword evidence="1" id="KW-0472">Membrane</keyword>
<evidence type="ECO:0000313" key="4">
    <source>
        <dbReference type="Proteomes" id="UP001054252"/>
    </source>
</evidence>
<gene>
    <name evidence="3" type="ORF">SLEP1_g16453</name>
</gene>
<evidence type="ECO:0000256" key="1">
    <source>
        <dbReference type="SAM" id="Phobius"/>
    </source>
</evidence>
<dbReference type="InterPro" id="IPR004864">
    <property type="entry name" value="LEA_2"/>
</dbReference>
<protein>
    <recommendedName>
        <fullName evidence="2">Late embryogenesis abundant protein LEA-2 subgroup domain-containing protein</fullName>
    </recommendedName>
</protein>
<keyword evidence="4" id="KW-1185">Reference proteome</keyword>
<dbReference type="SUPFAM" id="SSF117070">
    <property type="entry name" value="LEA14-like"/>
    <property type="match status" value="1"/>
</dbReference>
<dbReference type="InterPro" id="IPR055301">
    <property type="entry name" value="Lea14-like_2"/>
</dbReference>
<organism evidence="3 4">
    <name type="scientific">Rubroshorea leprosula</name>
    <dbReference type="NCBI Taxonomy" id="152421"/>
    <lineage>
        <taxon>Eukaryota</taxon>
        <taxon>Viridiplantae</taxon>
        <taxon>Streptophyta</taxon>
        <taxon>Embryophyta</taxon>
        <taxon>Tracheophyta</taxon>
        <taxon>Spermatophyta</taxon>
        <taxon>Magnoliopsida</taxon>
        <taxon>eudicotyledons</taxon>
        <taxon>Gunneridae</taxon>
        <taxon>Pentapetalae</taxon>
        <taxon>rosids</taxon>
        <taxon>malvids</taxon>
        <taxon>Malvales</taxon>
        <taxon>Dipterocarpaceae</taxon>
        <taxon>Rubroshorea</taxon>
    </lineage>
</organism>
<feature type="transmembrane region" description="Helical" evidence="1">
    <location>
        <begin position="16"/>
        <end position="42"/>
    </location>
</feature>
<reference evidence="3 4" key="1">
    <citation type="journal article" date="2021" name="Commun. Biol.">
        <title>The genome of Shorea leprosula (Dipterocarpaceae) highlights the ecological relevance of drought in aseasonal tropical rainforests.</title>
        <authorList>
            <person name="Ng K.K.S."/>
            <person name="Kobayashi M.J."/>
            <person name="Fawcett J.A."/>
            <person name="Hatakeyama M."/>
            <person name="Paape T."/>
            <person name="Ng C.H."/>
            <person name="Ang C.C."/>
            <person name="Tnah L.H."/>
            <person name="Lee C.T."/>
            <person name="Nishiyama T."/>
            <person name="Sese J."/>
            <person name="O'Brien M.J."/>
            <person name="Copetti D."/>
            <person name="Mohd Noor M.I."/>
            <person name="Ong R.C."/>
            <person name="Putra M."/>
            <person name="Sireger I.Z."/>
            <person name="Indrioko S."/>
            <person name="Kosugi Y."/>
            <person name="Izuno A."/>
            <person name="Isagi Y."/>
            <person name="Lee S.L."/>
            <person name="Shimizu K.K."/>
        </authorList>
    </citation>
    <scope>NUCLEOTIDE SEQUENCE [LARGE SCALE GENOMIC DNA]</scope>
    <source>
        <strain evidence="3">214</strain>
    </source>
</reference>
<dbReference type="Proteomes" id="UP001054252">
    <property type="component" value="Unassembled WGS sequence"/>
</dbReference>
<accession>A0AAV5IQW3</accession>
<comment type="caution">
    <text evidence="3">The sequence shown here is derived from an EMBL/GenBank/DDBJ whole genome shotgun (WGS) entry which is preliminary data.</text>
</comment>
<proteinExistence type="predicted"/>
<dbReference type="EMBL" id="BPVZ01000021">
    <property type="protein sequence ID" value="GKV04277.1"/>
    <property type="molecule type" value="Genomic_DNA"/>
</dbReference>